<accession>A0A7H9HMD0</accession>
<dbReference type="Pfam" id="PF12231">
    <property type="entry name" value="Rif1_N"/>
    <property type="match status" value="1"/>
</dbReference>
<dbReference type="CDD" id="cd14267">
    <property type="entry name" value="Rif1_CTD_C-II_like"/>
    <property type="match status" value="1"/>
</dbReference>
<feature type="region of interest" description="Disordered" evidence="7">
    <location>
        <begin position="1357"/>
        <end position="1460"/>
    </location>
</feature>
<evidence type="ECO:0000313" key="9">
    <source>
        <dbReference type="EMBL" id="QLQ78453.1"/>
    </source>
</evidence>
<feature type="compositionally biased region" description="Basic and acidic residues" evidence="7">
    <location>
        <begin position="43"/>
        <end position="60"/>
    </location>
</feature>
<name>A0A7H9HMD0_9SACH</name>
<dbReference type="PANTHER" id="PTHR22928">
    <property type="entry name" value="TELOMERE-ASSOCIATED PROTEIN RIF1"/>
    <property type="match status" value="1"/>
</dbReference>
<keyword evidence="5" id="KW-0539">Nucleus</keyword>
<keyword evidence="4" id="KW-0779">Telomere</keyword>
<dbReference type="InterPro" id="IPR022031">
    <property type="entry name" value="Rif1_N"/>
</dbReference>
<evidence type="ECO:0000256" key="7">
    <source>
        <dbReference type="SAM" id="MobiDB-lite"/>
    </source>
</evidence>
<dbReference type="GO" id="GO:0005634">
    <property type="term" value="C:nucleus"/>
    <property type="evidence" value="ECO:0007669"/>
    <property type="project" value="UniProtKB-SubCell"/>
</dbReference>
<dbReference type="GO" id="GO:0000723">
    <property type="term" value="P:telomere maintenance"/>
    <property type="evidence" value="ECO:0007669"/>
    <property type="project" value="TreeGrafter"/>
</dbReference>
<feature type="domain" description="Telomere-associated protein Rif1 N-terminal" evidence="8">
    <location>
        <begin position="284"/>
        <end position="643"/>
    </location>
</feature>
<evidence type="ECO:0000256" key="1">
    <source>
        <dbReference type="ARBA" id="ARBA00004123"/>
    </source>
</evidence>
<reference evidence="9 10" key="1">
    <citation type="submission" date="2020-06" db="EMBL/GenBank/DDBJ databases">
        <title>The yeast mating-type switching endonuclease HO is a domesticated member of an unorthodox homing genetic element family.</title>
        <authorList>
            <person name="Coughlan A.Y."/>
            <person name="Lombardi L."/>
            <person name="Braun-Galleani S."/>
            <person name="Martos A.R."/>
            <person name="Galeote V."/>
            <person name="Bigey F."/>
            <person name="Dequin S."/>
            <person name="Byrne K.P."/>
            <person name="Wolfe K.H."/>
        </authorList>
    </citation>
    <scope>NUCLEOTIDE SEQUENCE [LARGE SCALE GENOMIC DNA]</scope>
    <source>
        <strain evidence="9 10">CBS2947</strain>
    </source>
</reference>
<gene>
    <name evidence="9" type="ORF">HG537_0A07000</name>
</gene>
<dbReference type="Gene3D" id="6.10.140.1760">
    <property type="match status" value="1"/>
</dbReference>
<evidence type="ECO:0000313" key="10">
    <source>
        <dbReference type="Proteomes" id="UP000510647"/>
    </source>
</evidence>
<feature type="compositionally biased region" description="Polar residues" evidence="7">
    <location>
        <begin position="117"/>
        <end position="135"/>
    </location>
</feature>
<feature type="compositionally biased region" description="Basic and acidic residues" evidence="7">
    <location>
        <begin position="1"/>
        <end position="14"/>
    </location>
</feature>
<feature type="region of interest" description="Disordered" evidence="7">
    <location>
        <begin position="1269"/>
        <end position="1338"/>
    </location>
</feature>
<protein>
    <recommendedName>
        <fullName evidence="8">Telomere-associated protein Rif1 N-terminal domain-containing protein</fullName>
    </recommendedName>
</protein>
<evidence type="ECO:0000256" key="3">
    <source>
        <dbReference type="ARBA" id="ARBA00022454"/>
    </source>
</evidence>
<evidence type="ECO:0000256" key="2">
    <source>
        <dbReference type="ARBA" id="ARBA00004574"/>
    </source>
</evidence>
<evidence type="ECO:0000256" key="4">
    <source>
        <dbReference type="ARBA" id="ARBA00022895"/>
    </source>
</evidence>
<feature type="compositionally biased region" description="Polar residues" evidence="7">
    <location>
        <begin position="1357"/>
        <end position="1386"/>
    </location>
</feature>
<feature type="compositionally biased region" description="Low complexity" evidence="7">
    <location>
        <begin position="84"/>
        <end position="97"/>
    </location>
</feature>
<dbReference type="GO" id="GO:0140445">
    <property type="term" value="C:chromosome, telomeric repeat region"/>
    <property type="evidence" value="ECO:0007669"/>
    <property type="project" value="TreeGrafter"/>
</dbReference>
<keyword evidence="6" id="KW-0131">Cell cycle</keyword>
<evidence type="ECO:0000259" key="8">
    <source>
        <dbReference type="Pfam" id="PF12231"/>
    </source>
</evidence>
<feature type="compositionally biased region" description="Low complexity" evidence="7">
    <location>
        <begin position="1423"/>
        <end position="1441"/>
    </location>
</feature>
<evidence type="ECO:0000256" key="5">
    <source>
        <dbReference type="ARBA" id="ARBA00023242"/>
    </source>
</evidence>
<feature type="region of interest" description="Disordered" evidence="7">
    <location>
        <begin position="117"/>
        <end position="143"/>
    </location>
</feature>
<proteinExistence type="predicted"/>
<feature type="region of interest" description="Disordered" evidence="7">
    <location>
        <begin position="1"/>
        <end position="105"/>
    </location>
</feature>
<dbReference type="EMBL" id="CP059267">
    <property type="protein sequence ID" value="QLQ78453.1"/>
    <property type="molecule type" value="Genomic_DNA"/>
</dbReference>
<feature type="compositionally biased region" description="Polar residues" evidence="7">
    <location>
        <begin position="17"/>
        <end position="42"/>
    </location>
</feature>
<feature type="compositionally biased region" description="Basic and acidic residues" evidence="7">
    <location>
        <begin position="1410"/>
        <end position="1420"/>
    </location>
</feature>
<feature type="compositionally biased region" description="Basic and acidic residues" evidence="7">
    <location>
        <begin position="1274"/>
        <end position="1312"/>
    </location>
</feature>
<evidence type="ECO:0000256" key="6">
    <source>
        <dbReference type="ARBA" id="ARBA00023306"/>
    </source>
</evidence>
<dbReference type="Proteomes" id="UP000510647">
    <property type="component" value="Chromosome 1"/>
</dbReference>
<dbReference type="PANTHER" id="PTHR22928:SF3">
    <property type="entry name" value="TELOMERE-ASSOCIATED PROTEIN RIF1"/>
    <property type="match status" value="1"/>
</dbReference>
<dbReference type="OrthoDB" id="4070686at2759"/>
<feature type="compositionally biased region" description="Polar residues" evidence="7">
    <location>
        <begin position="1317"/>
        <end position="1327"/>
    </location>
</feature>
<organism evidence="9 10">
    <name type="scientific">Torulaspora globosa</name>
    <dbReference type="NCBI Taxonomy" id="48254"/>
    <lineage>
        <taxon>Eukaryota</taxon>
        <taxon>Fungi</taxon>
        <taxon>Dikarya</taxon>
        <taxon>Ascomycota</taxon>
        <taxon>Saccharomycotina</taxon>
        <taxon>Saccharomycetes</taxon>
        <taxon>Saccharomycetales</taxon>
        <taxon>Saccharomycetaceae</taxon>
        <taxon>Torulaspora</taxon>
    </lineage>
</organism>
<sequence length="1635" mass="184233">MSKEAPEGTGEARKMNAFNNLISQLLNKRTPTESQSEPTSLRQQDKNHSLRPANGEHPESLDDSPTPKRRKLAQSSPIDKTAGPAPSSSKSEPAASSVLTINSENVRLSPGTKTVAFSDQVQSSPTQHTLRSSPRLSPALKPSKSILRNGITIEKSVSDLTYDKPESSSKLAGRVRASDHFFRAKDPRYLEFWTSGEVHNLRDPSSMKEFRQILDGGLKILARTDNESLARRFEIYATFNTIIVSLPAMSGSEVMERRATQIIGILERIVNICLPQLVAEQKKLLEAEDKKDPFVSRLYIQIVRFFGYLLSNYRIVRSLTKDTSLRDRLKAVFELSSVALTHRNSNKAIIGAQFSFLADEKYGPYFMNRDEVSNMIHAVLSAKEIQSANLVCEKLFLLKSLISKHTDVMLQLLPSWLPQVLSRTLIEDDYSTITILQAAISVLLELLKKSIDSSVRQQDIVKCIRESLARDILPKRLHDKLLNDGNVSYGTMTLEELVQKQITYLIVFKKECKLAMDLWLAMMGLLYNNTRTLLELSDSDDRGWLNLNHICFLSGELPNKLIALKAWRIIIYCTWSHIKGKSSVHDIALSRILKKPFELTASHVADPNVCEGLLYYLTGLVYTTCGTPKSQKAGAFQFFWNELIADIYGRYIFKSGNIVFRSRAIKLLLRLIMKEKEDKSHKLERKKAPVIKVISTSGIALNDIQPVPTSLLQGSFESVMKLIFGAIKSDLADWSANYELFTNLVEHLPSKLADEKHFTSFLNIAFELSGSRESSTSSDMFLRLSSAMMGPFADLIISDGKIFETLVGTIDHLPERQVDSKLRLLKEFSKKLKGRVSDLRINEIFVGIDDASCKQYISNWIGSVILSPEISPGDYESLLKIVQSVRSAEAIENLLGLCSKFGHSENLFELLQLGEWNDEEFIRFVKIYLNYNNQSLEQPFKEELKDMLSSRENVFKQVMPDLIRFKLFDFITEVITSNFRLADILLSEYGSSSFGILPVDQLSNFMLNFQAFSDYGQFFITKWALSLDNPEELFDSGKVFFDFIFHLESDGNINDDRRALLDQILEKLYKHGSWTDLSNFIKLCIANHQTTLVEQLFKIKGTQKLGLLSPAAIAYMVGKCGLLDDNLKEYIREAYHGMRVDFILKVTDSLLNLRKVECFDFWGAQFLVFFLMKAQSFEELVQDECREIFKKFINVLLSDSNKLVIPFVTSMLKIMASDMTSYTLDLFDFLAQHPNSEFVFGNLKQCDDLVGKLRKGVPVVEEDAVELEGANSGDKIRKPNELMIGHSEDPEELPKSAVKGSDRHLEISKNEPEVQVPATQNTAANTRDSADLPLSAAGNDSLLSSNSVDLTTFPTVSNASEQQNENASTNESFGNKSESRSKSSGTAIRGIKEDQNSANKAVIVLDSDDTSEKMKQELTETKASQPVNSSSSVSSAPSGQNLKHRKENTSSQRSGDDFADVEMDQDDEFLKAMENKMAVASHEQQSLPGSQSVELTDRQQAVTATQAESDIETKIRFPIFNFSKLSRAATSDDTPVQLKQLPQEDAVTNTAQPETISDELEKQEDLRRMEEIMSQEATASLRIHFPSKKARRVVSRLRALTIEDITNLTPQEKRNLRIELLDFLMNLEHEKELCD</sequence>
<keyword evidence="3" id="KW-0158">Chromosome</keyword>
<keyword evidence="10" id="KW-1185">Reference proteome</keyword>
<comment type="subcellular location">
    <subcellularLocation>
        <location evidence="2">Chromosome</location>
        <location evidence="2">Telomere</location>
    </subcellularLocation>
    <subcellularLocation>
        <location evidence="1">Nucleus</location>
    </subcellularLocation>
</comment>